<reference evidence="13 14" key="1">
    <citation type="submission" date="2013-02" db="EMBL/GenBank/DDBJ databases">
        <title>The complete genome sequence of Corynebacterium vitaeruminis DSM 20294.</title>
        <authorList>
            <person name="Ruckert C."/>
            <person name="Albersmeier A."/>
            <person name="Kalinowski J."/>
        </authorList>
    </citation>
    <scope>NUCLEOTIDE SEQUENCE [LARGE SCALE GENOMIC DNA]</scope>
    <source>
        <strain evidence="14">ATCC 10234</strain>
    </source>
</reference>
<dbReference type="InterPro" id="IPR023836">
    <property type="entry name" value="EccCa-like_Actinobacteria"/>
</dbReference>
<accession>W5XY96</accession>
<dbReference type="PROSITE" id="PS50901">
    <property type="entry name" value="FTSK"/>
    <property type="match status" value="3"/>
</dbReference>
<proteinExistence type="predicted"/>
<dbReference type="RefSeq" id="WP_025251950.1">
    <property type="nucleotide sequence ID" value="NZ_CP004353.1"/>
</dbReference>
<evidence type="ECO:0000256" key="2">
    <source>
        <dbReference type="ARBA" id="ARBA00022475"/>
    </source>
</evidence>
<keyword evidence="3 11" id="KW-0812">Transmembrane</keyword>
<dbReference type="PANTHER" id="PTHR22683">
    <property type="entry name" value="SPORULATION PROTEIN RELATED"/>
    <property type="match status" value="1"/>
</dbReference>
<keyword evidence="2" id="KW-1003">Cell membrane</keyword>
<keyword evidence="6 9" id="KW-0067">ATP-binding</keyword>
<name>W5XY96_9CORY</name>
<evidence type="ECO:0000256" key="10">
    <source>
        <dbReference type="SAM" id="MobiDB-lite"/>
    </source>
</evidence>
<dbReference type="AlphaFoldDB" id="W5XY96"/>
<dbReference type="GO" id="GO:0005886">
    <property type="term" value="C:plasma membrane"/>
    <property type="evidence" value="ECO:0007669"/>
    <property type="project" value="UniProtKB-SubCell"/>
</dbReference>
<feature type="domain" description="FtsK" evidence="12">
    <location>
        <begin position="1007"/>
        <end position="1187"/>
    </location>
</feature>
<dbReference type="SMART" id="SM00382">
    <property type="entry name" value="AAA"/>
    <property type="match status" value="3"/>
</dbReference>
<sequence>MTVVAAEARAEAPAAIAAAPCLLDAPSDEVPMLAATNREAAPPLPAGELRPERIPEASKPQPVPLIRALMPLVMVLMVVAMVGLMAFSGGPLNPTVLIFPLMMLTSLLMMLSPTPGEDVDETRRVYLRHLNSLREQALRNAQAQRRHEEYKNPAPGELWSLVGTPRMWERGAESPDALAVRVGSGNAALCTPIAVEDSGAPEDLDPVCAISLRHVVRSVGAVPGLPLVVQLQAFPVVGLTGPRAPELARAILAQLAVHHGPEAVGIKTLGLGFDWCKWLPHTRNPGRAAFQVLVVDDTIDADQALVEGEHTCILSVGMREGTVLAQWAENEGLILDADEALSTSTEAGTEELGAPDGLSLDAATQLARSLTRFRRPDTAAGDSSDLRRLLGVEELDAAAVDKLWQPRGNRRLAVPIGLNHHGAPLIVDIKESAHGGMGPHGLCIGATGSGKSELLRTLVAAMAATHSPEDINFVLVDFKGGATFLGLDGLPHTSAVITNLEDESLLVERMHDAIAGEMNRRQELLRKAGNFANVTEYTAAREHNAELAPLPALFIVIDEFSELLGQHPDFADLFVAVGRLGRSLHIHLLLASQRLEEGRLRGLDSHLSYRLGLKTFSAAESRQVLGVPDAYHLPNQPGSGYFRTSSESITRFRASYISGPLTRENRPVAASLAVREFHSWEDVEEIVPAGEAGVTVDPRGRTLVDAVVEATSQVAERRKQRAHPIWLPPLPEQLPLSGVVEDHGELLAPVGIIDRPYQQRQDVLLLDFRGQGGHAAVCGGPQTGKTNALRSLVVSLAVTHSTEAIRFYVLDLSGSSLRQLEQLLHVAGVATKPEGEKVRRVIDEVLGLIEEPETRHTFLIVDGWHVLASDFEDLLDPLARIAADGLAARVHLVLSTPRWTAVRPAVRDLVTQRIELKLGESLDSLIDRKLQQKLPAAPGSALLPGGERALFALSSGQDIAHACAVTSGQTPVPPLKQLPSTLCLSTLRDRAPAPRHGLLLGMGGPRLEPVAWDFSQSQHLVCFGGQGSGKSTLLRTIAEEICGLGREAARIVLIDHRRSHLGALPEDMVAGYSGGTAQTEKLVADTVHTLSARLPGPEVTATELAARSWWSGPEIFLVIDDYDLLPDGCLNPLLGVLPHARDIGLHIVLARKSGGVQRALFRPFLAELKDQAPTAVLLDAEKDDGPLFGVRTGPKPPGRAALVEKGTHRGLIHIAQAEGTRP</sequence>
<dbReference type="PANTHER" id="PTHR22683:SF1">
    <property type="entry name" value="TYPE VII SECRETION SYSTEM PROTEIN ESSC"/>
    <property type="match status" value="1"/>
</dbReference>
<dbReference type="NCBIfam" id="TIGR03924">
    <property type="entry name" value="T7SS_EccC_a"/>
    <property type="match status" value="1"/>
</dbReference>
<evidence type="ECO:0000256" key="8">
    <source>
        <dbReference type="ARBA" id="ARBA00023136"/>
    </source>
</evidence>
<evidence type="ECO:0000256" key="6">
    <source>
        <dbReference type="ARBA" id="ARBA00022840"/>
    </source>
</evidence>
<dbReference type="EMBL" id="CP004353">
    <property type="protein sequence ID" value="AHI21892.1"/>
    <property type="molecule type" value="Genomic_DNA"/>
</dbReference>
<dbReference type="InterPro" id="IPR002543">
    <property type="entry name" value="FtsK_dom"/>
</dbReference>
<dbReference type="SUPFAM" id="SSF52540">
    <property type="entry name" value="P-loop containing nucleoside triphosphate hydrolases"/>
    <property type="match status" value="3"/>
</dbReference>
<feature type="transmembrane region" description="Helical" evidence="11">
    <location>
        <begin position="68"/>
        <end position="87"/>
    </location>
</feature>
<dbReference type="eggNOG" id="COG1674">
    <property type="taxonomic scope" value="Bacteria"/>
</dbReference>
<feature type="binding site" evidence="9">
    <location>
        <begin position="779"/>
        <end position="786"/>
    </location>
    <ligand>
        <name>ATP</name>
        <dbReference type="ChEBI" id="CHEBI:30616"/>
    </ligand>
</feature>
<dbReference type="Pfam" id="PF01580">
    <property type="entry name" value="FtsK_SpoIIIE"/>
    <property type="match status" value="2"/>
</dbReference>
<evidence type="ECO:0000256" key="4">
    <source>
        <dbReference type="ARBA" id="ARBA00022737"/>
    </source>
</evidence>
<gene>
    <name evidence="13" type="ORF">B843_02505</name>
</gene>
<feature type="binding site" evidence="9">
    <location>
        <begin position="445"/>
        <end position="452"/>
    </location>
    <ligand>
        <name>ATP</name>
        <dbReference type="ChEBI" id="CHEBI:30616"/>
    </ligand>
</feature>
<evidence type="ECO:0000256" key="9">
    <source>
        <dbReference type="PROSITE-ProRule" id="PRU00289"/>
    </source>
</evidence>
<feature type="domain" description="FtsK" evidence="12">
    <location>
        <begin position="422"/>
        <end position="622"/>
    </location>
</feature>
<dbReference type="HOGENOM" id="CLU_003134_1_0_11"/>
<comment type="subcellular location">
    <subcellularLocation>
        <location evidence="1">Cell membrane</location>
        <topology evidence="1">Multi-pass membrane protein</topology>
    </subcellularLocation>
</comment>
<feature type="binding site" evidence="9">
    <location>
        <begin position="1024"/>
        <end position="1031"/>
    </location>
    <ligand>
        <name>ATP</name>
        <dbReference type="ChEBI" id="CHEBI:30616"/>
    </ligand>
</feature>
<dbReference type="KEGG" id="cvt:B843_02505"/>
<keyword evidence="14" id="KW-1185">Reference proteome</keyword>
<feature type="domain" description="FtsK" evidence="12">
    <location>
        <begin position="760"/>
        <end position="925"/>
    </location>
</feature>
<evidence type="ECO:0000256" key="5">
    <source>
        <dbReference type="ARBA" id="ARBA00022741"/>
    </source>
</evidence>
<dbReference type="InterPro" id="IPR027417">
    <property type="entry name" value="P-loop_NTPase"/>
</dbReference>
<keyword evidence="5 9" id="KW-0547">Nucleotide-binding</keyword>
<feature type="region of interest" description="Disordered" evidence="10">
    <location>
        <begin position="39"/>
        <end position="58"/>
    </location>
</feature>
<evidence type="ECO:0000256" key="3">
    <source>
        <dbReference type="ARBA" id="ARBA00022692"/>
    </source>
</evidence>
<dbReference type="InterPro" id="IPR023837">
    <property type="entry name" value="EccCb-like_Actinobacteria"/>
</dbReference>
<keyword evidence="7 11" id="KW-1133">Transmembrane helix</keyword>
<protein>
    <submittedName>
        <fullName evidence="13">Ftsk domain-containing protein</fullName>
    </submittedName>
</protein>
<evidence type="ECO:0000313" key="13">
    <source>
        <dbReference type="EMBL" id="AHI21892.1"/>
    </source>
</evidence>
<evidence type="ECO:0000256" key="7">
    <source>
        <dbReference type="ARBA" id="ARBA00022989"/>
    </source>
</evidence>
<dbReference type="PATRIC" id="fig|1224164.3.peg.493"/>
<dbReference type="Gene3D" id="3.40.50.300">
    <property type="entry name" value="P-loop containing nucleotide triphosphate hydrolases"/>
    <property type="match status" value="3"/>
</dbReference>
<dbReference type="STRING" id="1224164.B843_02505"/>
<keyword evidence="8 11" id="KW-0472">Membrane</keyword>
<organism evidence="13 14">
    <name type="scientific">Corynebacterium vitaeruminis DSM 20294</name>
    <dbReference type="NCBI Taxonomy" id="1224164"/>
    <lineage>
        <taxon>Bacteria</taxon>
        <taxon>Bacillati</taxon>
        <taxon>Actinomycetota</taxon>
        <taxon>Actinomycetes</taxon>
        <taxon>Mycobacteriales</taxon>
        <taxon>Corynebacteriaceae</taxon>
        <taxon>Corynebacterium</taxon>
    </lineage>
</organism>
<dbReference type="InterPro" id="IPR050206">
    <property type="entry name" value="FtsK/SpoIIIE/SftA"/>
</dbReference>
<evidence type="ECO:0000256" key="1">
    <source>
        <dbReference type="ARBA" id="ARBA00004651"/>
    </source>
</evidence>
<keyword evidence="4" id="KW-0677">Repeat</keyword>
<dbReference type="GO" id="GO:0003677">
    <property type="term" value="F:DNA binding"/>
    <property type="evidence" value="ECO:0007669"/>
    <property type="project" value="InterPro"/>
</dbReference>
<evidence type="ECO:0000256" key="11">
    <source>
        <dbReference type="SAM" id="Phobius"/>
    </source>
</evidence>
<dbReference type="InterPro" id="IPR003593">
    <property type="entry name" value="AAA+_ATPase"/>
</dbReference>
<dbReference type="GO" id="GO:0005524">
    <property type="term" value="F:ATP binding"/>
    <property type="evidence" value="ECO:0007669"/>
    <property type="project" value="UniProtKB-UniRule"/>
</dbReference>
<dbReference type="NCBIfam" id="TIGR03925">
    <property type="entry name" value="T7SS_EccC_b"/>
    <property type="match status" value="1"/>
</dbReference>
<evidence type="ECO:0000259" key="12">
    <source>
        <dbReference type="PROSITE" id="PS50901"/>
    </source>
</evidence>
<evidence type="ECO:0000313" key="14">
    <source>
        <dbReference type="Proteomes" id="UP000019222"/>
    </source>
</evidence>
<dbReference type="Proteomes" id="UP000019222">
    <property type="component" value="Chromosome"/>
</dbReference>